<evidence type="ECO:0000256" key="1">
    <source>
        <dbReference type="ARBA" id="ARBA00022617"/>
    </source>
</evidence>
<keyword evidence="2 4" id="KW-0479">Metal-binding</keyword>
<dbReference type="PANTHER" id="PTHR19328">
    <property type="entry name" value="HEDGEHOG-INTERACTING PROTEIN"/>
    <property type="match status" value="1"/>
</dbReference>
<feature type="domain" description="Cytochrome c" evidence="5">
    <location>
        <begin position="54"/>
        <end position="145"/>
    </location>
</feature>
<dbReference type="GO" id="GO:0009055">
    <property type="term" value="F:electron transfer activity"/>
    <property type="evidence" value="ECO:0007669"/>
    <property type="project" value="InterPro"/>
</dbReference>
<dbReference type="GO" id="GO:0046872">
    <property type="term" value="F:metal ion binding"/>
    <property type="evidence" value="ECO:0007669"/>
    <property type="project" value="UniProtKB-KW"/>
</dbReference>
<dbReference type="InterPro" id="IPR009056">
    <property type="entry name" value="Cyt_c-like_dom"/>
</dbReference>
<keyword evidence="1 4" id="KW-0349">Heme</keyword>
<dbReference type="InterPro" id="IPR012938">
    <property type="entry name" value="Glc/Sorbosone_DH"/>
</dbReference>
<comment type="caution">
    <text evidence="6">The sequence shown here is derived from an EMBL/GenBank/DDBJ whole genome shotgun (WGS) entry which is preliminary data.</text>
</comment>
<protein>
    <submittedName>
        <fullName evidence="6">C-type cytochrome</fullName>
    </submittedName>
</protein>
<dbReference type="InterPro" id="IPR011042">
    <property type="entry name" value="6-blade_b-propeller_TolB-like"/>
</dbReference>
<keyword evidence="7" id="KW-1185">Reference proteome</keyword>
<evidence type="ECO:0000313" key="6">
    <source>
        <dbReference type="EMBL" id="NDU98110.1"/>
    </source>
</evidence>
<evidence type="ECO:0000259" key="5">
    <source>
        <dbReference type="PROSITE" id="PS51007"/>
    </source>
</evidence>
<dbReference type="Gene3D" id="1.10.760.10">
    <property type="entry name" value="Cytochrome c-like domain"/>
    <property type="match status" value="1"/>
</dbReference>
<dbReference type="SUPFAM" id="SSF50952">
    <property type="entry name" value="Soluble quinoprotein glucose dehydrogenase"/>
    <property type="match status" value="1"/>
</dbReference>
<dbReference type="RefSeq" id="WP_163954241.1">
    <property type="nucleotide sequence ID" value="NZ_JAAFZH010000015.1"/>
</dbReference>
<reference evidence="6 7" key="1">
    <citation type="submission" date="2020-02" db="EMBL/GenBank/DDBJ databases">
        <title>Draft genome sequence of two Spirosoma agri KCTC 52727 and Spirosoma terrae KCTC 52035.</title>
        <authorList>
            <person name="Rojas J."/>
            <person name="Ambika Manirajan B."/>
            <person name="Suarez C."/>
            <person name="Ratering S."/>
            <person name="Schnell S."/>
        </authorList>
    </citation>
    <scope>NUCLEOTIDE SEQUENCE [LARGE SCALE GENOMIC DNA]</scope>
    <source>
        <strain evidence="6 7">KCTC 52035</strain>
    </source>
</reference>
<dbReference type="InterPro" id="IPR011041">
    <property type="entry name" value="Quinoprot_gluc/sorb_DH_b-prop"/>
</dbReference>
<dbReference type="PANTHER" id="PTHR19328:SF13">
    <property type="entry name" value="HIPL1 PROTEIN"/>
    <property type="match status" value="1"/>
</dbReference>
<accession>A0A6L9LCD5</accession>
<dbReference type="InterPro" id="IPR036909">
    <property type="entry name" value="Cyt_c-like_dom_sf"/>
</dbReference>
<sequence>MATNRFFFRQNPQRIILQKQLHIPLAILLGLFLTGSRELALAQAPKKDYLTDAAALAKGKQLFLQNCSACHNFSQRGIGPNLGTVTANVSSQWLKTFVRNAPDVIARGDKRAKQLFDEYKQAMPSFQHLANADLDAILAYVHSQHKEPKADVGNEKLGPPLSNPVPSGVAASGLAINLEEVMTAPATAQKIPLARINKMQVMPGQSNRVFLQDMRGTLYEMIGKTLRVYMSIPAERPNFINEPGHATGLGSYAFHPDFLQNGLLYTTHTEKTNSAPADFAYADSIRVGLQWVLTEWKQTDPAAPTFSGKGRELLRVNMVTNIHGVQEITFNPLARPGTPDYGMLYIGVGDGGSTENKAYFLCKDPNRVWGKVLRIDPKGSNSKNGHYGIPADNPYAQSTDPATLKEVFCRGFRNPNRIAWTPDGTMLISDIGQTQSEELNVGMAGADYGWPEREGTFVINHRGLMDRVYALPANDSESHYTYPAVQYDHDEGNAISAGFVYIGSEAPALRGKYIFGDIVNGRVYCVESNQLKAGKQATMQELSIRVGGQPTTFQKLTNHAKTDLRFGVGLNGEFYLYTKTDGKIYKLAGCSPE</sequence>
<dbReference type="EMBL" id="JAAFZH010000015">
    <property type="protein sequence ID" value="NDU98110.1"/>
    <property type="molecule type" value="Genomic_DNA"/>
</dbReference>
<gene>
    <name evidence="6" type="ORF">GK108_24720</name>
</gene>
<keyword evidence="3 4" id="KW-0408">Iron</keyword>
<dbReference type="SUPFAM" id="SSF46626">
    <property type="entry name" value="Cytochrome c"/>
    <property type="match status" value="1"/>
</dbReference>
<evidence type="ECO:0000256" key="2">
    <source>
        <dbReference type="ARBA" id="ARBA00022723"/>
    </source>
</evidence>
<organism evidence="6 7">
    <name type="scientific">Spirosoma terrae</name>
    <dbReference type="NCBI Taxonomy" id="1968276"/>
    <lineage>
        <taxon>Bacteria</taxon>
        <taxon>Pseudomonadati</taxon>
        <taxon>Bacteroidota</taxon>
        <taxon>Cytophagia</taxon>
        <taxon>Cytophagales</taxon>
        <taxon>Cytophagaceae</taxon>
        <taxon>Spirosoma</taxon>
    </lineage>
</organism>
<dbReference type="Gene3D" id="2.120.10.30">
    <property type="entry name" value="TolB, C-terminal domain"/>
    <property type="match status" value="1"/>
</dbReference>
<evidence type="ECO:0000313" key="7">
    <source>
        <dbReference type="Proteomes" id="UP000474175"/>
    </source>
</evidence>
<dbReference type="Proteomes" id="UP000474175">
    <property type="component" value="Unassembled WGS sequence"/>
</dbReference>
<proteinExistence type="predicted"/>
<evidence type="ECO:0000256" key="4">
    <source>
        <dbReference type="PROSITE-ProRule" id="PRU00433"/>
    </source>
</evidence>
<name>A0A6L9LCD5_9BACT</name>
<evidence type="ECO:0000256" key="3">
    <source>
        <dbReference type="ARBA" id="ARBA00023004"/>
    </source>
</evidence>
<dbReference type="AlphaFoldDB" id="A0A6L9LCD5"/>
<dbReference type="Pfam" id="PF00034">
    <property type="entry name" value="Cytochrom_C"/>
    <property type="match status" value="1"/>
</dbReference>
<dbReference type="PROSITE" id="PS51007">
    <property type="entry name" value="CYTC"/>
    <property type="match status" value="1"/>
</dbReference>
<dbReference type="Pfam" id="PF07995">
    <property type="entry name" value="GSDH"/>
    <property type="match status" value="1"/>
</dbReference>
<dbReference type="GO" id="GO:0020037">
    <property type="term" value="F:heme binding"/>
    <property type="evidence" value="ECO:0007669"/>
    <property type="project" value="InterPro"/>
</dbReference>